<dbReference type="GO" id="GO:0005737">
    <property type="term" value="C:cytoplasm"/>
    <property type="evidence" value="ECO:0007669"/>
    <property type="project" value="UniProtKB-SubCell"/>
</dbReference>
<dbReference type="GO" id="GO:0006002">
    <property type="term" value="P:fructose 6-phosphate metabolic process"/>
    <property type="evidence" value="ECO:0007669"/>
    <property type="project" value="TreeGrafter"/>
</dbReference>
<dbReference type="PRINTS" id="PR01958">
    <property type="entry name" value="S17BPHPHTASE"/>
</dbReference>
<dbReference type="InterPro" id="IPR023079">
    <property type="entry name" value="SBPase"/>
</dbReference>
<organism evidence="10 11">
    <name type="scientific">Halarchaeum acidiphilum MH1-52-1</name>
    <dbReference type="NCBI Taxonomy" id="1261545"/>
    <lineage>
        <taxon>Archaea</taxon>
        <taxon>Methanobacteriati</taxon>
        <taxon>Methanobacteriota</taxon>
        <taxon>Stenosarchaea group</taxon>
        <taxon>Halobacteria</taxon>
        <taxon>Halobacteriales</taxon>
        <taxon>Halobacteriaceae</taxon>
    </lineage>
</organism>
<comment type="pathway">
    <text evidence="6">Carbohydrate biosynthesis.</text>
</comment>
<evidence type="ECO:0000259" key="9">
    <source>
        <dbReference type="Pfam" id="PF18913"/>
    </source>
</evidence>
<dbReference type="InterPro" id="IPR000146">
    <property type="entry name" value="FBPase_class-1"/>
</dbReference>
<evidence type="ECO:0000313" key="11">
    <source>
        <dbReference type="Proteomes" id="UP000016986"/>
    </source>
</evidence>
<evidence type="ECO:0000256" key="6">
    <source>
        <dbReference type="ARBA" id="ARBA00024331"/>
    </source>
</evidence>
<keyword evidence="2 7" id="KW-0479">Metal-binding</keyword>
<dbReference type="AlphaFoldDB" id="U3A375"/>
<keyword evidence="5 7" id="KW-0119">Carbohydrate metabolism</keyword>
<dbReference type="Pfam" id="PF00316">
    <property type="entry name" value="FBPase"/>
    <property type="match status" value="1"/>
</dbReference>
<keyword evidence="11" id="KW-1185">Reference proteome</keyword>
<proteinExistence type="inferred from homology"/>
<dbReference type="Proteomes" id="UP000016986">
    <property type="component" value="Unassembled WGS sequence"/>
</dbReference>
<dbReference type="InterPro" id="IPR033391">
    <property type="entry name" value="FBPase_N"/>
</dbReference>
<gene>
    <name evidence="7" type="primary">fbp</name>
    <name evidence="10" type="ORF">MBEHAL_0864</name>
</gene>
<feature type="binding site" evidence="7">
    <location>
        <position position="88"/>
    </location>
    <ligand>
        <name>Mg(2+)</name>
        <dbReference type="ChEBI" id="CHEBI:18420"/>
        <label>1</label>
    </ligand>
</feature>
<dbReference type="GO" id="GO:0006000">
    <property type="term" value="P:fructose metabolic process"/>
    <property type="evidence" value="ECO:0007669"/>
    <property type="project" value="TreeGrafter"/>
</dbReference>
<feature type="domain" description="Fructose-1-6-bisphosphatase class I N-terminal" evidence="8">
    <location>
        <begin position="23"/>
        <end position="147"/>
    </location>
</feature>
<dbReference type="PIRSF" id="PIRSF000904">
    <property type="entry name" value="FBPtase_SBPase"/>
    <property type="match status" value="1"/>
</dbReference>
<evidence type="ECO:0000256" key="5">
    <source>
        <dbReference type="ARBA" id="ARBA00023277"/>
    </source>
</evidence>
<name>U3A375_9EURY</name>
<evidence type="ECO:0000259" key="8">
    <source>
        <dbReference type="Pfam" id="PF00316"/>
    </source>
</evidence>
<dbReference type="Gene3D" id="3.30.540.10">
    <property type="entry name" value="Fructose-1,6-Bisphosphatase, subunit A, domain 1"/>
    <property type="match status" value="1"/>
</dbReference>
<dbReference type="PANTHER" id="PTHR11556:SF35">
    <property type="entry name" value="SEDOHEPTULOSE-1,7-BISPHOSPHATASE, CHLOROPLASTIC"/>
    <property type="match status" value="1"/>
</dbReference>
<comment type="caution">
    <text evidence="10">The sequence shown here is derived from an EMBL/GenBank/DDBJ whole genome shotgun (WGS) entry which is preliminary data.</text>
</comment>
<comment type="subunit">
    <text evidence="7">Homotetramer.</text>
</comment>
<dbReference type="GO" id="GO:0006094">
    <property type="term" value="P:gluconeogenesis"/>
    <property type="evidence" value="ECO:0007669"/>
    <property type="project" value="UniProtKB-UniRule"/>
</dbReference>
<keyword evidence="7" id="KW-0963">Cytoplasm</keyword>
<comment type="similarity">
    <text evidence="1 7">Belongs to the FBPase class 1 family.</text>
</comment>
<feature type="domain" description="Fructose-1-6-bisphosphatase class 1 C-terminal" evidence="9">
    <location>
        <begin position="161"/>
        <end position="281"/>
    </location>
</feature>
<dbReference type="SUPFAM" id="SSF56655">
    <property type="entry name" value="Carbohydrate phosphatase"/>
    <property type="match status" value="1"/>
</dbReference>
<evidence type="ECO:0000256" key="4">
    <source>
        <dbReference type="ARBA" id="ARBA00022842"/>
    </source>
</evidence>
<comment type="catalytic activity">
    <reaction evidence="7">
        <text>beta-D-fructose 1,6-bisphosphate + H2O = beta-D-fructose 6-phosphate + phosphate</text>
        <dbReference type="Rhea" id="RHEA:11064"/>
        <dbReference type="ChEBI" id="CHEBI:15377"/>
        <dbReference type="ChEBI" id="CHEBI:32966"/>
        <dbReference type="ChEBI" id="CHEBI:43474"/>
        <dbReference type="ChEBI" id="CHEBI:57634"/>
        <dbReference type="EC" id="3.1.3.11"/>
    </reaction>
</comment>
<comment type="caution">
    <text evidence="7">Lacks conserved residue(s) required for the propagation of feature annotation.</text>
</comment>
<dbReference type="Gene3D" id="3.40.190.80">
    <property type="match status" value="1"/>
</dbReference>
<feature type="binding site" evidence="7">
    <location>
        <position position="231"/>
    </location>
    <ligand>
        <name>Mg(2+)</name>
        <dbReference type="ChEBI" id="CHEBI:18420"/>
        <label>2</label>
    </ligand>
</feature>
<dbReference type="HAMAP" id="MF_01855">
    <property type="entry name" value="FBPase_class1"/>
    <property type="match status" value="1"/>
</dbReference>
<keyword evidence="3 7" id="KW-0378">Hydrolase</keyword>
<dbReference type="eggNOG" id="arCOG04603">
    <property type="taxonomic scope" value="Archaea"/>
</dbReference>
<accession>U3A375</accession>
<evidence type="ECO:0000256" key="3">
    <source>
        <dbReference type="ARBA" id="ARBA00022801"/>
    </source>
</evidence>
<comment type="subcellular location">
    <subcellularLocation>
        <location evidence="7">Cytoplasm</location>
    </subcellularLocation>
</comment>
<dbReference type="GO" id="GO:0005986">
    <property type="term" value="P:sucrose biosynthetic process"/>
    <property type="evidence" value="ECO:0007669"/>
    <property type="project" value="TreeGrafter"/>
</dbReference>
<feature type="binding site" evidence="7">
    <location>
        <position position="195"/>
    </location>
    <ligand>
        <name>substrate</name>
    </ligand>
</feature>
<feature type="binding site" evidence="7">
    <location>
        <position position="225"/>
    </location>
    <ligand>
        <name>substrate</name>
    </ligand>
</feature>
<evidence type="ECO:0000256" key="2">
    <source>
        <dbReference type="ARBA" id="ARBA00022723"/>
    </source>
</evidence>
<feature type="binding site" evidence="7">
    <location>
        <begin position="91"/>
        <end position="94"/>
    </location>
    <ligand>
        <name>substrate</name>
    </ligand>
</feature>
<dbReference type="InterPro" id="IPR044015">
    <property type="entry name" value="FBPase_C_dom"/>
</dbReference>
<dbReference type="Pfam" id="PF18913">
    <property type="entry name" value="FBPase_C"/>
    <property type="match status" value="1"/>
</dbReference>
<dbReference type="RefSeq" id="WP_020221267.1">
    <property type="nucleotide sequence ID" value="NZ_BANO01000046.1"/>
</dbReference>
<sequence length="283" mass="30224">MMSDVVQVADVFDALAAAAPEIRAGFAGRRGETDDRNATGDRQIHADLHADEVLRAHFGALDGVGQYASEECESVRDLGDGPLSVTVDPLDGSSNLGANNPTGTIVGVYDAPLPASGRDLIAAAYVLYGPLTTMVAATDDGVTRYEIAPDGRREGESVSLPADPTVYGFGGRLPDWTDDFTDYARDVEDELKLRYSGAMVADVNQVLTYGGVFAYPGLRDRPEGKLRTQFEAVPMAYIVETAGGASTDGRRSLLDVRPSELHERTPVYLGNDGLVRRAERALA</sequence>
<dbReference type="EMBL" id="BATA01000015">
    <property type="protein sequence ID" value="GAD52104.1"/>
    <property type="molecule type" value="Genomic_DNA"/>
</dbReference>
<reference evidence="10 11" key="1">
    <citation type="submission" date="2013-09" db="EMBL/GenBank/DDBJ databases">
        <title>Whole genome sequencing of Halarchaeum acidiphilum strain MH1-52-1.</title>
        <authorList>
            <person name="Shimane Y."/>
            <person name="Minegishi H."/>
            <person name="Nishi S."/>
            <person name="Echigo A."/>
            <person name="Shuto A."/>
            <person name="Konishi M."/>
            <person name="Ito T."/>
            <person name="Ohkuma M."/>
            <person name="Ohta Y."/>
            <person name="Nagano Y."/>
            <person name="Tsubouchi T."/>
            <person name="Mori K."/>
            <person name="Usui K."/>
            <person name="Kamekura M."/>
            <person name="Usami R."/>
            <person name="Takaki Y."/>
            <person name="Hatada Y."/>
        </authorList>
    </citation>
    <scope>NUCLEOTIDE SEQUENCE [LARGE SCALE GENOMIC DNA]</scope>
    <source>
        <strain evidence="10 11">JCM 16109</strain>
    </source>
</reference>
<feature type="binding site" evidence="7">
    <location>
        <position position="91"/>
    </location>
    <ligand>
        <name>Mg(2+)</name>
        <dbReference type="ChEBI" id="CHEBI:18420"/>
        <label>2</label>
    </ligand>
</feature>
<keyword evidence="4 7" id="KW-0460">Magnesium</keyword>
<dbReference type="GO" id="GO:0030388">
    <property type="term" value="P:fructose 1,6-bisphosphate metabolic process"/>
    <property type="evidence" value="ECO:0007669"/>
    <property type="project" value="TreeGrafter"/>
</dbReference>
<feature type="binding site" evidence="7">
    <location>
        <position position="88"/>
    </location>
    <ligand>
        <name>Mg(2+)</name>
        <dbReference type="ChEBI" id="CHEBI:18420"/>
        <label>2</label>
    </ligand>
</feature>
<dbReference type="PANTHER" id="PTHR11556">
    <property type="entry name" value="FRUCTOSE-1,6-BISPHOSPHATASE-RELATED"/>
    <property type="match status" value="1"/>
</dbReference>
<evidence type="ECO:0000313" key="10">
    <source>
        <dbReference type="EMBL" id="GAD52104.1"/>
    </source>
</evidence>
<evidence type="ECO:0000256" key="1">
    <source>
        <dbReference type="ARBA" id="ARBA00010941"/>
    </source>
</evidence>
<feature type="binding site" evidence="7">
    <location>
        <position position="70"/>
    </location>
    <ligand>
        <name>Mg(2+)</name>
        <dbReference type="ChEBI" id="CHEBI:18420"/>
        <label>1</label>
    </ligand>
</feature>
<feature type="binding site" evidence="7">
    <location>
        <position position="90"/>
    </location>
    <ligand>
        <name>Mg(2+)</name>
        <dbReference type="ChEBI" id="CHEBI:18420"/>
        <label>1</label>
    </ligand>
</feature>
<dbReference type="GO" id="GO:0042132">
    <property type="term" value="F:fructose 1,6-bisphosphate 1-phosphatase activity"/>
    <property type="evidence" value="ECO:0007669"/>
    <property type="project" value="UniProtKB-UniRule"/>
</dbReference>
<evidence type="ECO:0000256" key="7">
    <source>
        <dbReference type="HAMAP-Rule" id="MF_01855"/>
    </source>
</evidence>
<comment type="cofactor">
    <cofactor evidence="7">
        <name>Mg(2+)</name>
        <dbReference type="ChEBI" id="CHEBI:18420"/>
    </cofactor>
    <text evidence="7">Binds 2 magnesium ions per subunit.</text>
</comment>
<dbReference type="EC" id="3.1.3.11" evidence="7"/>
<protein>
    <recommendedName>
        <fullName evidence="7">Fructose-1,6-bisphosphatase class 1</fullName>
        <shortName evidence="7">FBPase class 1</shortName>
        <ecNumber evidence="7">3.1.3.11</ecNumber>
    </recommendedName>
    <alternativeName>
        <fullName evidence="7">D-fructose-1,6-bisphosphate 1-phosphohydrolase class 1</fullName>
    </alternativeName>
</protein>
<dbReference type="GO" id="GO:0000287">
    <property type="term" value="F:magnesium ion binding"/>
    <property type="evidence" value="ECO:0007669"/>
    <property type="project" value="UniProtKB-UniRule"/>
</dbReference>